<feature type="compositionally biased region" description="Basic and acidic residues" evidence="1">
    <location>
        <begin position="286"/>
        <end position="301"/>
    </location>
</feature>
<dbReference type="Proteomes" id="UP001361239">
    <property type="component" value="Unassembled WGS sequence"/>
</dbReference>
<comment type="caution">
    <text evidence="2">The sequence shown here is derived from an EMBL/GenBank/DDBJ whole genome shotgun (WGS) entry which is preliminary data.</text>
</comment>
<name>A0ABU8RST1_9SPHN</name>
<feature type="region of interest" description="Disordered" evidence="1">
    <location>
        <begin position="1"/>
        <end position="20"/>
    </location>
</feature>
<keyword evidence="3" id="KW-1185">Reference proteome</keyword>
<evidence type="ECO:0000256" key="1">
    <source>
        <dbReference type="SAM" id="MobiDB-lite"/>
    </source>
</evidence>
<feature type="region of interest" description="Disordered" evidence="1">
    <location>
        <begin position="326"/>
        <end position="351"/>
    </location>
</feature>
<accession>A0ABU8RST1</accession>
<dbReference type="RefSeq" id="WP_339586031.1">
    <property type="nucleotide sequence ID" value="NZ_JBBHJZ010000001.1"/>
</dbReference>
<proteinExistence type="predicted"/>
<evidence type="ECO:0000313" key="3">
    <source>
        <dbReference type="Proteomes" id="UP001361239"/>
    </source>
</evidence>
<gene>
    <name evidence="2" type="ORF">WG901_05675</name>
</gene>
<sequence length="553" mass="57821">MSETKRTKGSTTRRAAGREAVDVLEKGAEAEVLATDHVVDLDDVLGDLGVPVPVETLDGLDDILGEILPPPAPVEPDDFDDILADIAPAPAAVEDLDDILGELAAAPTDTPPSADYVMGKPAPAPTSDALDDILGELAPAPADVVDSLDDILGEIAPPTAAADSLDDILGEIAPVESLDDILGEIAPPARVETVESLDDILGEIAPASSAQPAESLDDILGELAPLPPVESLDDILGELAPLPPAESLDDILGELAPLPAPIDAGESLDDILGELAPPAPAADPVVETKAKGKKRGEKEVAPVEAPEAMSDDFNAMLDEMAASMPDPVVESASEAEGEGTEEGEDGSKKKPGLVTKLRALAGKAVVAVATPFKGKREISRMTFAGMIASIGVLGTAVVGQATYIIARPSGAVHHAPEPAPARTIVPVDYSKVDMTLYRDKVRSLHEGGRDMLRNPAIKEAVLNLDNGEMLHEELRELARGDAAADRVDIRNDQVTITSCEGMICPAKSFKLVYRLQTEDAVVCMTERTGEGLARSYSFGPDGYHEWPSCDAIH</sequence>
<protein>
    <submittedName>
        <fullName evidence="2">Uncharacterized protein</fullName>
    </submittedName>
</protein>
<feature type="compositionally biased region" description="Acidic residues" evidence="1">
    <location>
        <begin position="333"/>
        <end position="344"/>
    </location>
</feature>
<feature type="region of interest" description="Disordered" evidence="1">
    <location>
        <begin position="276"/>
        <end position="303"/>
    </location>
</feature>
<evidence type="ECO:0000313" key="2">
    <source>
        <dbReference type="EMBL" id="MEJ5976112.1"/>
    </source>
</evidence>
<dbReference type="EMBL" id="JBBHJZ010000001">
    <property type="protein sequence ID" value="MEJ5976112.1"/>
    <property type="molecule type" value="Genomic_DNA"/>
</dbReference>
<reference evidence="2 3" key="1">
    <citation type="submission" date="2024-03" db="EMBL/GenBank/DDBJ databases">
        <authorList>
            <person name="Jo J.-H."/>
        </authorList>
    </citation>
    <scope>NUCLEOTIDE SEQUENCE [LARGE SCALE GENOMIC DNA]</scope>
    <source>
        <strain evidence="2 3">PS1R-30</strain>
    </source>
</reference>
<organism evidence="2 3">
    <name type="scientific">Novosphingobium anseongense</name>
    <dbReference type="NCBI Taxonomy" id="3133436"/>
    <lineage>
        <taxon>Bacteria</taxon>
        <taxon>Pseudomonadati</taxon>
        <taxon>Pseudomonadota</taxon>
        <taxon>Alphaproteobacteria</taxon>
        <taxon>Sphingomonadales</taxon>
        <taxon>Sphingomonadaceae</taxon>
        <taxon>Novosphingobium</taxon>
    </lineage>
</organism>